<accession>A0AAW0E4G9</accession>
<evidence type="ECO:0000313" key="1">
    <source>
        <dbReference type="EMBL" id="KAK7058600.1"/>
    </source>
</evidence>
<dbReference type="SUPFAM" id="SSF52047">
    <property type="entry name" value="RNI-like"/>
    <property type="match status" value="1"/>
</dbReference>
<dbReference type="Proteomes" id="UP001383192">
    <property type="component" value="Unassembled WGS sequence"/>
</dbReference>
<dbReference type="PANTHER" id="PTHR38926">
    <property type="entry name" value="F-BOX DOMAIN CONTAINING PROTEIN, EXPRESSED"/>
    <property type="match status" value="1"/>
</dbReference>
<comment type="caution">
    <text evidence="1">The sequence shown here is derived from an EMBL/GenBank/DDBJ whole genome shotgun (WGS) entry which is preliminary data.</text>
</comment>
<organism evidence="1 2">
    <name type="scientific">Paramarasmius palmivorus</name>
    <dbReference type="NCBI Taxonomy" id="297713"/>
    <lineage>
        <taxon>Eukaryota</taxon>
        <taxon>Fungi</taxon>
        <taxon>Dikarya</taxon>
        <taxon>Basidiomycota</taxon>
        <taxon>Agaricomycotina</taxon>
        <taxon>Agaricomycetes</taxon>
        <taxon>Agaricomycetidae</taxon>
        <taxon>Agaricales</taxon>
        <taxon>Marasmiineae</taxon>
        <taxon>Marasmiaceae</taxon>
        <taxon>Paramarasmius</taxon>
    </lineage>
</organism>
<proteinExistence type="predicted"/>
<dbReference type="Gene3D" id="1.20.1280.50">
    <property type="match status" value="1"/>
</dbReference>
<dbReference type="InterPro" id="IPR032675">
    <property type="entry name" value="LRR_dom_sf"/>
</dbReference>
<name>A0AAW0E4G9_9AGAR</name>
<dbReference type="EMBL" id="JAYKXP010000005">
    <property type="protein sequence ID" value="KAK7058600.1"/>
    <property type="molecule type" value="Genomic_DNA"/>
</dbReference>
<evidence type="ECO:0000313" key="2">
    <source>
        <dbReference type="Proteomes" id="UP001383192"/>
    </source>
</evidence>
<gene>
    <name evidence="1" type="ORF">VNI00_002236</name>
</gene>
<dbReference type="PANTHER" id="PTHR38926:SF5">
    <property type="entry name" value="F-BOX AND LEUCINE-RICH REPEAT PROTEIN 6"/>
    <property type="match status" value="1"/>
</dbReference>
<keyword evidence="2" id="KW-1185">Reference proteome</keyword>
<evidence type="ECO:0008006" key="3">
    <source>
        <dbReference type="Google" id="ProtNLM"/>
    </source>
</evidence>
<dbReference type="AlphaFoldDB" id="A0AAW0E4G9"/>
<reference evidence="1 2" key="1">
    <citation type="submission" date="2024-01" db="EMBL/GenBank/DDBJ databases">
        <title>A draft genome for a cacao thread blight-causing isolate of Paramarasmius palmivorus.</title>
        <authorList>
            <person name="Baruah I.K."/>
            <person name="Bukari Y."/>
            <person name="Amoako-Attah I."/>
            <person name="Meinhardt L.W."/>
            <person name="Bailey B.A."/>
            <person name="Cohen S.P."/>
        </authorList>
    </citation>
    <scope>NUCLEOTIDE SEQUENCE [LARGE SCALE GENOMIC DNA]</scope>
    <source>
        <strain evidence="1 2">GH-12</strain>
    </source>
</reference>
<protein>
    <recommendedName>
        <fullName evidence="3">F-box domain-containing protein</fullName>
    </recommendedName>
</protein>
<dbReference type="Gene3D" id="3.80.10.10">
    <property type="entry name" value="Ribonuclease Inhibitor"/>
    <property type="match status" value="1"/>
</dbReference>
<sequence length="539" mass="60395">MLPGDTQSRDICVPLSDLRALLTGNSPLPLSSREVLRTSLCDVERRLQEISGIIASQEDGLRRLNEERARLTEFTENARATLHPARFLPKVILAQIFQASVDSESSGIMDMHNFPENTNSLDPSRAPWTFSQVCRQWREVALELPSLWSYIAIDFPNVPTHDPSVSSLLGRLMLQIQRSRTQELTVLLQTLHRIHQHHPLMVAVCSHSARWGTLRLSFAHDDPKPYHTLSSMVKRNLNGLRRLFLQPKFVDDNLSSAGIIDTFVTAPQLRELNVVGYTALLHYHFPITFGQITHFRCELSRHTISLMNSYEYISAMSGLQELLLIGVFPSQDMDKGPNFTLPQLHTLSIAPKSFSVAAARKLLDRLTAPSLHTFRVNGDVSDVECLRSFLSRCASTLKHLCLEDHGMSAPGVIRLLETIPALESLSISSMPEDVVHALAGPSSSSDEIVHLTPKLTELCLLYPKCFMDASLLGLVEARLHHLESSRPPVAKLRKLRFSCEMLTGIKYGTLKALEAFDELDVDFTAEAWLPEDMEGVLQD</sequence>